<dbReference type="PANTHER" id="PTHR33248">
    <property type="entry name" value="ZINC ION-BINDING PROTEIN"/>
    <property type="match status" value="1"/>
</dbReference>
<sequence>MKETNAPSCFCGRPASLRTAWTDNNAGRRFYGCANHGHGFRRRSCNFFLGSFVALSIIDGALTEGAGARGAVVGGAGNGGAVAGGDKCGLPGGVRGALAIGVATSGVLCLILLLT</sequence>
<name>A0ABR2AIB5_9ROSI</name>
<dbReference type="Proteomes" id="UP001396334">
    <property type="component" value="Unassembled WGS sequence"/>
</dbReference>
<dbReference type="EMBL" id="JBBPBN010000248">
    <property type="protein sequence ID" value="KAK8492447.1"/>
    <property type="molecule type" value="Genomic_DNA"/>
</dbReference>
<reference evidence="1 2" key="1">
    <citation type="journal article" date="2024" name="G3 (Bethesda)">
        <title>Genome assembly of Hibiscus sabdariffa L. provides insights into metabolisms of medicinal natural products.</title>
        <authorList>
            <person name="Kim T."/>
        </authorList>
    </citation>
    <scope>NUCLEOTIDE SEQUENCE [LARGE SCALE GENOMIC DNA]</scope>
    <source>
        <strain evidence="1">TK-2024</strain>
        <tissue evidence="1">Old leaves</tissue>
    </source>
</reference>
<protein>
    <submittedName>
        <fullName evidence="1">Uncharacterized protein</fullName>
    </submittedName>
</protein>
<evidence type="ECO:0000313" key="2">
    <source>
        <dbReference type="Proteomes" id="UP001396334"/>
    </source>
</evidence>
<proteinExistence type="predicted"/>
<dbReference type="Pfam" id="PF06839">
    <property type="entry name" value="Zn_ribbon_GRF"/>
    <property type="match status" value="1"/>
</dbReference>
<organism evidence="1 2">
    <name type="scientific">Hibiscus sabdariffa</name>
    <name type="common">roselle</name>
    <dbReference type="NCBI Taxonomy" id="183260"/>
    <lineage>
        <taxon>Eukaryota</taxon>
        <taxon>Viridiplantae</taxon>
        <taxon>Streptophyta</taxon>
        <taxon>Embryophyta</taxon>
        <taxon>Tracheophyta</taxon>
        <taxon>Spermatophyta</taxon>
        <taxon>Magnoliopsida</taxon>
        <taxon>eudicotyledons</taxon>
        <taxon>Gunneridae</taxon>
        <taxon>Pentapetalae</taxon>
        <taxon>rosids</taxon>
        <taxon>malvids</taxon>
        <taxon>Malvales</taxon>
        <taxon>Malvaceae</taxon>
        <taxon>Malvoideae</taxon>
        <taxon>Hibiscus</taxon>
    </lineage>
</organism>
<evidence type="ECO:0000313" key="1">
    <source>
        <dbReference type="EMBL" id="KAK8492447.1"/>
    </source>
</evidence>
<dbReference type="InterPro" id="IPR010666">
    <property type="entry name" value="Znf_GRF"/>
</dbReference>
<dbReference type="PROSITE" id="PS51999">
    <property type="entry name" value="ZF_GRF"/>
    <property type="match status" value="1"/>
</dbReference>
<gene>
    <name evidence="1" type="ORF">V6N11_034858</name>
</gene>
<comment type="caution">
    <text evidence="1">The sequence shown here is derived from an EMBL/GenBank/DDBJ whole genome shotgun (WGS) entry which is preliminary data.</text>
</comment>
<keyword evidence="2" id="KW-1185">Reference proteome</keyword>
<accession>A0ABR2AIB5</accession>